<protein>
    <submittedName>
        <fullName evidence="1">Uncharacterized protein</fullName>
    </submittedName>
</protein>
<dbReference type="EMBL" id="JADGMS010000006">
    <property type="protein sequence ID" value="KAF9681271.1"/>
    <property type="molecule type" value="Genomic_DNA"/>
</dbReference>
<dbReference type="Proteomes" id="UP000657918">
    <property type="component" value="Unassembled WGS sequence"/>
</dbReference>
<evidence type="ECO:0000313" key="2">
    <source>
        <dbReference type="Proteomes" id="UP000657918"/>
    </source>
</evidence>
<proteinExistence type="predicted"/>
<gene>
    <name evidence="1" type="ORF">SADUNF_Sadunf06G0208400</name>
</gene>
<comment type="caution">
    <text evidence="1">The sequence shown here is derived from an EMBL/GenBank/DDBJ whole genome shotgun (WGS) entry which is preliminary data.</text>
</comment>
<accession>A0A835K8E4</accession>
<organism evidence="1 2">
    <name type="scientific">Salix dunnii</name>
    <dbReference type="NCBI Taxonomy" id="1413687"/>
    <lineage>
        <taxon>Eukaryota</taxon>
        <taxon>Viridiplantae</taxon>
        <taxon>Streptophyta</taxon>
        <taxon>Embryophyta</taxon>
        <taxon>Tracheophyta</taxon>
        <taxon>Spermatophyta</taxon>
        <taxon>Magnoliopsida</taxon>
        <taxon>eudicotyledons</taxon>
        <taxon>Gunneridae</taxon>
        <taxon>Pentapetalae</taxon>
        <taxon>rosids</taxon>
        <taxon>fabids</taxon>
        <taxon>Malpighiales</taxon>
        <taxon>Salicaceae</taxon>
        <taxon>Saliceae</taxon>
        <taxon>Salix</taxon>
    </lineage>
</organism>
<evidence type="ECO:0000313" key="1">
    <source>
        <dbReference type="EMBL" id="KAF9681271.1"/>
    </source>
</evidence>
<keyword evidence="2" id="KW-1185">Reference proteome</keyword>
<dbReference type="AlphaFoldDB" id="A0A835K8E4"/>
<sequence length="145" mass="16893">MLIVDENSEKMRMVMNRNSNLLRMQRQKLMKKMKDCNCFAFVIYHLVIESARRDHLISLTVKKKKKPLSKNKSFYTRGGGFWVAGLANLASLQDSDRTVGRLRCRQQKRMGKGAVRYQDFWATAKVAMCKVQAFLETVSYESTRM</sequence>
<name>A0A835K8E4_9ROSI</name>
<reference evidence="1 2" key="1">
    <citation type="submission" date="2020-10" db="EMBL/GenBank/DDBJ databases">
        <title>Plant Genome Project.</title>
        <authorList>
            <person name="Zhang R.-G."/>
        </authorList>
    </citation>
    <scope>NUCLEOTIDE SEQUENCE [LARGE SCALE GENOMIC DNA]</scope>
    <source>
        <strain evidence="1">FAFU-HL-1</strain>
        <tissue evidence="1">Leaf</tissue>
    </source>
</reference>